<organism evidence="3 4">
    <name type="scientific">Archangium violaceum Cb vi76</name>
    <dbReference type="NCBI Taxonomy" id="1406225"/>
    <lineage>
        <taxon>Bacteria</taxon>
        <taxon>Pseudomonadati</taxon>
        <taxon>Myxococcota</taxon>
        <taxon>Myxococcia</taxon>
        <taxon>Myxococcales</taxon>
        <taxon>Cystobacterineae</taxon>
        <taxon>Archangiaceae</taxon>
        <taxon>Archangium</taxon>
    </lineage>
</organism>
<evidence type="ECO:0000313" key="3">
    <source>
        <dbReference type="EMBL" id="KFA92922.1"/>
    </source>
</evidence>
<evidence type="ECO:0008006" key="5">
    <source>
        <dbReference type="Google" id="ProtNLM"/>
    </source>
</evidence>
<evidence type="ECO:0000313" key="4">
    <source>
        <dbReference type="Proteomes" id="UP000028547"/>
    </source>
</evidence>
<dbReference type="Gene3D" id="3.40.50.300">
    <property type="entry name" value="P-loop containing nucleotide triphosphate hydrolases"/>
    <property type="match status" value="2"/>
</dbReference>
<proteinExistence type="predicted"/>
<dbReference type="SUPFAM" id="SSF52540">
    <property type="entry name" value="P-loop containing nucleoside triphosphate hydrolases"/>
    <property type="match status" value="1"/>
</dbReference>
<feature type="domain" description="ATPase AAA-type core" evidence="1">
    <location>
        <begin position="244"/>
        <end position="337"/>
    </location>
</feature>
<dbReference type="Pfam" id="PF13476">
    <property type="entry name" value="AAA_23"/>
    <property type="match status" value="1"/>
</dbReference>
<comment type="caution">
    <text evidence="3">The sequence shown here is derived from an EMBL/GenBank/DDBJ whole genome shotgun (WGS) entry which is preliminary data.</text>
</comment>
<evidence type="ECO:0000259" key="1">
    <source>
        <dbReference type="Pfam" id="PF13304"/>
    </source>
</evidence>
<dbReference type="Proteomes" id="UP000028547">
    <property type="component" value="Unassembled WGS sequence"/>
</dbReference>
<name>A0A084SWT7_9BACT</name>
<dbReference type="Pfam" id="PF13304">
    <property type="entry name" value="AAA_21"/>
    <property type="match status" value="1"/>
</dbReference>
<accession>A0A084SWT7</accession>
<dbReference type="GO" id="GO:0006302">
    <property type="term" value="P:double-strand break repair"/>
    <property type="evidence" value="ECO:0007669"/>
    <property type="project" value="InterPro"/>
</dbReference>
<dbReference type="InterPro" id="IPR027417">
    <property type="entry name" value="P-loop_NTPase"/>
</dbReference>
<gene>
    <name evidence="3" type="ORF">Q664_12440</name>
</gene>
<dbReference type="AlphaFoldDB" id="A0A084SWT7"/>
<feature type="domain" description="Rad50/SbcC-type AAA" evidence="2">
    <location>
        <begin position="5"/>
        <end position="65"/>
    </location>
</feature>
<dbReference type="GO" id="GO:0005524">
    <property type="term" value="F:ATP binding"/>
    <property type="evidence" value="ECO:0007669"/>
    <property type="project" value="InterPro"/>
</dbReference>
<protein>
    <recommendedName>
        <fullName evidence="5">ATPase AAA</fullName>
    </recommendedName>
</protein>
<dbReference type="InterPro" id="IPR038729">
    <property type="entry name" value="Rad50/SbcC_AAA"/>
</dbReference>
<dbReference type="PANTHER" id="PTHR43581:SF2">
    <property type="entry name" value="EXCINUCLEASE ATPASE SUBUNIT"/>
    <property type="match status" value="1"/>
</dbReference>
<sequence>MYIRKIMLENIRGFGEGERRVELDLRRPDGSYAGWTVVAGRNGSGKSTLLRSIAMAAAGMDAPLMFQQTPSSWMRRGSRSAHAAATLVVDEQVDSWDAQELGAPQKEFVAELKLQSRESSMGSSVVTQTTWDTSRKTRPKDAWVWLMGRGWFMAGYGAHRRLTQRLATAQQVIGSPRLTRIAGLFRGELDLAESVEWLQALHYLSLNGKPQAGQLLEEVKKLLNEGLLPDSVEIVDVNPDGLWVRQRGMELSLWEMSDGYRTVTALVTDLIRVLFEAYPDFRLEQDRGLWRVPYPGVVLVDELEQHLHPSWQKEIGFWLKEHFPRIQFIVTTHSPFVCQAADPNGLIRLPGGEEAGGAAHVSEQVYRTVVNGTVDEAVLTELFGLEHAYSKESERIRDRVARLEARLLRDSLSPREREELDVLVAKLPDTNSEFVERTLRKYEHHE</sequence>
<dbReference type="InterPro" id="IPR051396">
    <property type="entry name" value="Bact_Antivir_Def_Nuclease"/>
</dbReference>
<dbReference type="RefSeq" id="WP_043393880.1">
    <property type="nucleotide sequence ID" value="NZ_JPMI01000076.1"/>
</dbReference>
<dbReference type="InterPro" id="IPR003959">
    <property type="entry name" value="ATPase_AAA_core"/>
</dbReference>
<reference evidence="3 4" key="1">
    <citation type="submission" date="2014-07" db="EMBL/GenBank/DDBJ databases">
        <title>Draft Genome Sequence of Gephyronic Acid Producer, Cystobacter violaceus Strain Cb vi76.</title>
        <authorList>
            <person name="Stevens D.C."/>
            <person name="Young J."/>
            <person name="Carmichael R."/>
            <person name="Tan J."/>
            <person name="Taylor R.E."/>
        </authorList>
    </citation>
    <scope>NUCLEOTIDE SEQUENCE [LARGE SCALE GENOMIC DNA]</scope>
    <source>
        <strain evidence="3 4">Cb vi76</strain>
    </source>
</reference>
<dbReference type="GO" id="GO:0016887">
    <property type="term" value="F:ATP hydrolysis activity"/>
    <property type="evidence" value="ECO:0007669"/>
    <property type="project" value="InterPro"/>
</dbReference>
<dbReference type="PANTHER" id="PTHR43581">
    <property type="entry name" value="ATP/GTP PHOSPHATASE"/>
    <property type="match status" value="1"/>
</dbReference>
<evidence type="ECO:0000259" key="2">
    <source>
        <dbReference type="Pfam" id="PF13476"/>
    </source>
</evidence>
<dbReference type="EMBL" id="JPMI01000076">
    <property type="protein sequence ID" value="KFA92922.1"/>
    <property type="molecule type" value="Genomic_DNA"/>
</dbReference>